<dbReference type="InterPro" id="IPR013759">
    <property type="entry name" value="Topo_IIA_B_C"/>
</dbReference>
<dbReference type="AlphaFoldDB" id="A0A3B1C511"/>
<accession>A0A3B1C511</accession>
<keyword evidence="7" id="KW-0067">ATP-binding</keyword>
<evidence type="ECO:0000256" key="2">
    <source>
        <dbReference type="ARBA" id="ARBA00001946"/>
    </source>
</evidence>
<dbReference type="SUPFAM" id="SSF56719">
    <property type="entry name" value="Type II DNA topoisomerase"/>
    <property type="match status" value="1"/>
</dbReference>
<dbReference type="GO" id="GO:0003918">
    <property type="term" value="F:DNA topoisomerase type II (double strand cut, ATP-hydrolyzing) activity"/>
    <property type="evidence" value="ECO:0007669"/>
    <property type="project" value="UniProtKB-EC"/>
</dbReference>
<dbReference type="InterPro" id="IPR006171">
    <property type="entry name" value="TOPRIM_dom"/>
</dbReference>
<dbReference type="InterPro" id="IPR020568">
    <property type="entry name" value="Ribosomal_Su5_D2-typ_SF"/>
</dbReference>
<dbReference type="CDD" id="cd16928">
    <property type="entry name" value="HATPase_GyrB-like"/>
    <property type="match status" value="1"/>
</dbReference>
<dbReference type="CDD" id="cd00822">
    <property type="entry name" value="TopoII_Trans_DNA_gyrase"/>
    <property type="match status" value="1"/>
</dbReference>
<evidence type="ECO:0000256" key="11">
    <source>
        <dbReference type="ARBA" id="ARBA00023235"/>
    </source>
</evidence>
<evidence type="ECO:0000313" key="13">
    <source>
        <dbReference type="EMBL" id="VAX19683.1"/>
    </source>
</evidence>
<dbReference type="PRINTS" id="PR00418">
    <property type="entry name" value="TPI2FAMILY"/>
</dbReference>
<evidence type="ECO:0000256" key="10">
    <source>
        <dbReference type="ARBA" id="ARBA00023125"/>
    </source>
</evidence>
<dbReference type="FunFam" id="3.40.50.670:FF:000001">
    <property type="entry name" value="DNA topoisomerase 2"/>
    <property type="match status" value="1"/>
</dbReference>
<dbReference type="InterPro" id="IPR001241">
    <property type="entry name" value="Topo_IIA"/>
</dbReference>
<dbReference type="Gene3D" id="3.40.50.670">
    <property type="match status" value="1"/>
</dbReference>
<dbReference type="GO" id="GO:0046872">
    <property type="term" value="F:metal ion binding"/>
    <property type="evidence" value="ECO:0007669"/>
    <property type="project" value="UniProtKB-KW"/>
</dbReference>
<dbReference type="InterPro" id="IPR002288">
    <property type="entry name" value="DNA_gyrase_B_C"/>
</dbReference>
<keyword evidence="9" id="KW-0799">Topoisomerase</keyword>
<evidence type="ECO:0000256" key="6">
    <source>
        <dbReference type="ARBA" id="ARBA00022741"/>
    </source>
</evidence>
<reference evidence="13" key="1">
    <citation type="submission" date="2018-06" db="EMBL/GenBank/DDBJ databases">
        <authorList>
            <person name="Zhirakovskaya E."/>
        </authorList>
    </citation>
    <scope>NUCLEOTIDE SEQUENCE</scope>
</reference>
<keyword evidence="8" id="KW-0460">Magnesium</keyword>
<evidence type="ECO:0000256" key="1">
    <source>
        <dbReference type="ARBA" id="ARBA00000185"/>
    </source>
</evidence>
<dbReference type="PANTHER" id="PTHR45866">
    <property type="entry name" value="DNA GYRASE/TOPOISOMERASE SUBUNIT B"/>
    <property type="match status" value="1"/>
</dbReference>
<comment type="similarity">
    <text evidence="3">Belongs to the type II topoisomerase GyrB family.</text>
</comment>
<proteinExistence type="inferred from homology"/>
<evidence type="ECO:0000256" key="7">
    <source>
        <dbReference type="ARBA" id="ARBA00022840"/>
    </source>
</evidence>
<dbReference type="Gene3D" id="3.30.230.10">
    <property type="match status" value="1"/>
</dbReference>
<evidence type="ECO:0000256" key="9">
    <source>
        <dbReference type="ARBA" id="ARBA00023029"/>
    </source>
</evidence>
<keyword evidence="5" id="KW-0479">Metal-binding</keyword>
<dbReference type="PRINTS" id="PR01159">
    <property type="entry name" value="DNAGYRASEB"/>
</dbReference>
<comment type="catalytic activity">
    <reaction evidence="1">
        <text>ATP-dependent breakage, passage and rejoining of double-stranded DNA.</text>
        <dbReference type="EC" id="5.6.2.2"/>
    </reaction>
</comment>
<dbReference type="PROSITE" id="PS50880">
    <property type="entry name" value="TOPRIM"/>
    <property type="match status" value="1"/>
</dbReference>
<name>A0A3B1C511_9ZZZZ</name>
<keyword evidence="11 13" id="KW-0413">Isomerase</keyword>
<dbReference type="FunFam" id="3.30.565.10:FF:000002">
    <property type="entry name" value="DNA gyrase subunit B"/>
    <property type="match status" value="1"/>
</dbReference>
<evidence type="ECO:0000256" key="5">
    <source>
        <dbReference type="ARBA" id="ARBA00022723"/>
    </source>
</evidence>
<feature type="domain" description="Toprim" evidence="12">
    <location>
        <begin position="416"/>
        <end position="530"/>
    </location>
</feature>
<dbReference type="GO" id="GO:0005524">
    <property type="term" value="F:ATP binding"/>
    <property type="evidence" value="ECO:0007669"/>
    <property type="project" value="UniProtKB-KW"/>
</dbReference>
<dbReference type="GO" id="GO:0003677">
    <property type="term" value="F:DNA binding"/>
    <property type="evidence" value="ECO:0007669"/>
    <property type="project" value="UniProtKB-KW"/>
</dbReference>
<dbReference type="InterPro" id="IPR013760">
    <property type="entry name" value="Topo_IIA-like_dom_sf"/>
</dbReference>
<dbReference type="EMBL" id="UOGC01000093">
    <property type="protein sequence ID" value="VAX19683.1"/>
    <property type="molecule type" value="Genomic_DNA"/>
</dbReference>
<protein>
    <recommendedName>
        <fullName evidence="4">DNA topoisomerase (ATP-hydrolyzing)</fullName>
        <ecNumber evidence="4">5.6.2.2</ecNumber>
    </recommendedName>
</protein>
<dbReference type="Gene3D" id="3.30.565.10">
    <property type="entry name" value="Histidine kinase-like ATPase, C-terminal domain"/>
    <property type="match status" value="1"/>
</dbReference>
<dbReference type="PANTHER" id="PTHR45866:SF1">
    <property type="entry name" value="DNA GYRASE SUBUNIT B, MITOCHONDRIAL"/>
    <property type="match status" value="1"/>
</dbReference>
<dbReference type="SMART" id="SM00433">
    <property type="entry name" value="TOP2c"/>
    <property type="match status" value="1"/>
</dbReference>
<dbReference type="EC" id="5.6.2.2" evidence="4"/>
<dbReference type="Pfam" id="PF02518">
    <property type="entry name" value="HATPase_c"/>
    <property type="match status" value="1"/>
</dbReference>
<keyword evidence="10" id="KW-0238">DNA-binding</keyword>
<dbReference type="GO" id="GO:0006265">
    <property type="term" value="P:DNA topological change"/>
    <property type="evidence" value="ECO:0007669"/>
    <property type="project" value="InterPro"/>
</dbReference>
<dbReference type="InterPro" id="IPR013506">
    <property type="entry name" value="Topo_IIA_bsu_dom2"/>
</dbReference>
<keyword evidence="6" id="KW-0547">Nucleotide-binding</keyword>
<dbReference type="InterPro" id="IPR036890">
    <property type="entry name" value="HATPase_C_sf"/>
</dbReference>
<dbReference type="Pfam" id="PF00204">
    <property type="entry name" value="DNA_gyraseB"/>
    <property type="match status" value="1"/>
</dbReference>
<dbReference type="Pfam" id="PF00986">
    <property type="entry name" value="DNA_gyraseB_C"/>
    <property type="match status" value="1"/>
</dbReference>
<dbReference type="SUPFAM" id="SSF55874">
    <property type="entry name" value="ATPase domain of HSP90 chaperone/DNA topoisomerase II/histidine kinase"/>
    <property type="match status" value="1"/>
</dbReference>
<evidence type="ECO:0000256" key="8">
    <source>
        <dbReference type="ARBA" id="ARBA00022842"/>
    </source>
</evidence>
<gene>
    <name evidence="13" type="ORF">MNBD_NITROSPINAE01-1591</name>
</gene>
<dbReference type="SMART" id="SM00387">
    <property type="entry name" value="HATPase_c"/>
    <property type="match status" value="1"/>
</dbReference>
<evidence type="ECO:0000259" key="12">
    <source>
        <dbReference type="PROSITE" id="PS50880"/>
    </source>
</evidence>
<sequence>MANDYSAKDIEVLEGLEPVRKRPGMYIGGTDSAGLHHLVWEALDNAVDEAINGHCNAIEVIIGDDGSVSVEDNGRGIPVDKHPKFKKPALEIIMTTLHSGAKFSQKSYSTSGGLHGVGVSVVNALSECMTVEVKRDGHEWSQSFAKGLPLAKLKKGRAVRKRGTKITFTPDASIFKKTVIFSKKLISDRAETEAFLNSGVTIVVKDERDGSTQTFHYKNGIRDYLTKLISTKKAVGAGYFYHTQENGARVEVALQWTEGTETKIYSYANSVYTSDGGAHENGLRNALTKTVRAHIERTSGKGKPVSITSDDVREGLIAVLSVFIGNPQFQGQTKEKLNNPEVISIVESAIKTAFERYLLENPSTAEAIVGRIKLASQARMASRAAKDTVMRKTSLSHRLTLPGKLADCSSTNPSNTELFIVEGDSAGGSSKQARDRTRQAILPLRGKILNVENATAEKLAANNEIKALVTSIGAGVGDVFDYSKLRYDKIIIMTDADVDGAHISALLLTFFYRYMPKLINRGHIYLAQPPLFRVELGKDSKYALDENGMNEILQKAPKNVKPVIHRYKGLGEMPASVLKETTMDVSKRVLLKVTIDDVEATDSAFTRLMGKDASARYDFLKENSAAFVSSGGELDF</sequence>
<dbReference type="InterPro" id="IPR014721">
    <property type="entry name" value="Ribsml_uS5_D2-typ_fold_subgr"/>
</dbReference>
<comment type="cofactor">
    <cofactor evidence="2">
        <name>Mg(2+)</name>
        <dbReference type="ChEBI" id="CHEBI:18420"/>
    </cofactor>
</comment>
<evidence type="ECO:0000256" key="3">
    <source>
        <dbReference type="ARBA" id="ARBA00010708"/>
    </source>
</evidence>
<dbReference type="InterPro" id="IPR018522">
    <property type="entry name" value="TopoIIA_CS"/>
</dbReference>
<evidence type="ECO:0000256" key="4">
    <source>
        <dbReference type="ARBA" id="ARBA00012895"/>
    </source>
</evidence>
<dbReference type="SUPFAM" id="SSF54211">
    <property type="entry name" value="Ribosomal protein S5 domain 2-like"/>
    <property type="match status" value="1"/>
</dbReference>
<dbReference type="NCBIfam" id="NF004189">
    <property type="entry name" value="PRK05644.1"/>
    <property type="match status" value="1"/>
</dbReference>
<organism evidence="13">
    <name type="scientific">hydrothermal vent metagenome</name>
    <dbReference type="NCBI Taxonomy" id="652676"/>
    <lineage>
        <taxon>unclassified sequences</taxon>
        <taxon>metagenomes</taxon>
        <taxon>ecological metagenomes</taxon>
    </lineage>
</organism>
<dbReference type="PROSITE" id="PS00177">
    <property type="entry name" value="TOPOISOMERASE_II"/>
    <property type="match status" value="1"/>
</dbReference>
<dbReference type="InterPro" id="IPR003594">
    <property type="entry name" value="HATPase_dom"/>
</dbReference>
<dbReference type="Pfam" id="PF01751">
    <property type="entry name" value="Toprim"/>
    <property type="match status" value="1"/>
</dbReference>
<dbReference type="InterPro" id="IPR000565">
    <property type="entry name" value="Topo_IIA_B"/>
</dbReference>